<proteinExistence type="predicted"/>
<evidence type="ECO:0000313" key="2">
    <source>
        <dbReference type="EMBL" id="KAJ7428801.1"/>
    </source>
</evidence>
<dbReference type="Proteomes" id="UP001145742">
    <property type="component" value="Unassembled WGS sequence"/>
</dbReference>
<comment type="caution">
    <text evidence="2">The sequence shown here is derived from an EMBL/GenBank/DDBJ whole genome shotgun (WGS) entry which is preliminary data.</text>
</comment>
<keyword evidence="3" id="KW-1185">Reference proteome</keyword>
<name>A0ABQ9DWB2_9PASS</name>
<reference evidence="2" key="1">
    <citation type="submission" date="2019-10" db="EMBL/GenBank/DDBJ databases">
        <authorList>
            <person name="Soares A.E.R."/>
            <person name="Aleixo A."/>
            <person name="Schneider P."/>
            <person name="Miyaki C.Y."/>
            <person name="Schneider M.P."/>
            <person name="Mello C."/>
            <person name="Vasconcelos A.T.R."/>
        </authorList>
    </citation>
    <scope>NUCLEOTIDE SEQUENCE</scope>
    <source>
        <tissue evidence="2">Muscle</tissue>
    </source>
</reference>
<dbReference type="EMBL" id="WHWB01013356">
    <property type="protein sequence ID" value="KAJ7428801.1"/>
    <property type="molecule type" value="Genomic_DNA"/>
</dbReference>
<evidence type="ECO:0000313" key="3">
    <source>
        <dbReference type="Proteomes" id="UP001145742"/>
    </source>
</evidence>
<protein>
    <submittedName>
        <fullName evidence="2">Uncharacterized protein</fullName>
    </submittedName>
</protein>
<evidence type="ECO:0000256" key="1">
    <source>
        <dbReference type="SAM" id="MobiDB-lite"/>
    </source>
</evidence>
<accession>A0ABQ9DWB2</accession>
<gene>
    <name evidence="2" type="ORF">WISP_00709</name>
</gene>
<dbReference type="PANTHER" id="PTHR21705:SF4">
    <property type="entry name" value="FHF COMPLEX SUBUNIT HOOK-INTERACTING PROTEIN 1B"/>
    <property type="match status" value="1"/>
</dbReference>
<dbReference type="PANTHER" id="PTHR21705">
    <property type="entry name" value="RAI16 PROTEIN-RELATED"/>
    <property type="match status" value="1"/>
</dbReference>
<dbReference type="InterPro" id="IPR019384">
    <property type="entry name" value="FHIP"/>
</dbReference>
<sequence>MVSLSLFRTLLSLNCEDVMLQLVLRYLLPCSHVMLSQKRAVRDLDIYGKTAAKFLSLIPRCCRPESPPPPPDRDEEPLARARGMAPWPLGPPPYPGLMLNPLPGFL</sequence>
<feature type="region of interest" description="Disordered" evidence="1">
    <location>
        <begin position="62"/>
        <end position="82"/>
    </location>
</feature>
<organism evidence="2 3">
    <name type="scientific">Willisornis vidua</name>
    <name type="common">Xingu scale-backed antbird</name>
    <dbReference type="NCBI Taxonomy" id="1566151"/>
    <lineage>
        <taxon>Eukaryota</taxon>
        <taxon>Metazoa</taxon>
        <taxon>Chordata</taxon>
        <taxon>Craniata</taxon>
        <taxon>Vertebrata</taxon>
        <taxon>Euteleostomi</taxon>
        <taxon>Archelosauria</taxon>
        <taxon>Archosauria</taxon>
        <taxon>Dinosauria</taxon>
        <taxon>Saurischia</taxon>
        <taxon>Theropoda</taxon>
        <taxon>Coelurosauria</taxon>
        <taxon>Aves</taxon>
        <taxon>Neognathae</taxon>
        <taxon>Neoaves</taxon>
        <taxon>Telluraves</taxon>
        <taxon>Australaves</taxon>
        <taxon>Passeriformes</taxon>
        <taxon>Thamnophilidae</taxon>
        <taxon>Willisornis</taxon>
    </lineage>
</organism>